<feature type="transmembrane region" description="Helical" evidence="1">
    <location>
        <begin position="188"/>
        <end position="211"/>
    </location>
</feature>
<organism evidence="3 4">
    <name type="scientific">Clostridium homopropionicum DSM 5847</name>
    <dbReference type="NCBI Taxonomy" id="1121318"/>
    <lineage>
        <taxon>Bacteria</taxon>
        <taxon>Bacillati</taxon>
        <taxon>Bacillota</taxon>
        <taxon>Clostridia</taxon>
        <taxon>Eubacteriales</taxon>
        <taxon>Clostridiaceae</taxon>
        <taxon>Clostridium</taxon>
    </lineage>
</organism>
<dbReference type="InterPro" id="IPR036890">
    <property type="entry name" value="HATPase_C_sf"/>
</dbReference>
<keyword evidence="1" id="KW-1133">Transmembrane helix</keyword>
<dbReference type="Gene3D" id="3.30.565.10">
    <property type="entry name" value="Histidine kinase-like ATPase, C-terminal domain"/>
    <property type="match status" value="1"/>
</dbReference>
<sequence length="447" mass="51318">MFDIIMNILNVLTLSFNVSIIASNISGIKATIKHIFITTITIFIPSYWLFIFKMNNLLVPLSVIIIFLLYCSILKNKYSALLISVFTQVIFALSDAIVGIVFVVILKIDYSLITNNIVIALMLSFAIISVAYIISKSFNVFIRKQSFISLSRFIKKDASIFAFSLTVVLISIYLYTRIFKYWSQSPSITFYMSNLLLIVSFFIFLTLIIYLNYKNIKKDLENIHKEADLNQLKEYTEMLEAVSSDLRSFKHDYVNIIQIIGDYLDSKKIDELDAFYRNELMPESKKILAKNRSFILLQHIKIIPLKGLISSKVVIAQSKGINVRLEISEDIHELSINLIDICRIVGVLFDNAIEAAEVCNDKFIEFLIYRDENSTVFILSNSCSEDVPPIYKIYEKNFSTKGSQRGIGLKSVRNIINEKYKNVTLTTHIENSVFTQELIVNLPYTKI</sequence>
<dbReference type="GO" id="GO:0016301">
    <property type="term" value="F:kinase activity"/>
    <property type="evidence" value="ECO:0007669"/>
    <property type="project" value="UniProtKB-KW"/>
</dbReference>
<dbReference type="InterPro" id="IPR032834">
    <property type="entry name" value="NatK-like_C"/>
</dbReference>
<keyword evidence="3" id="KW-0418">Kinase</keyword>
<dbReference type="RefSeq" id="WP_052220855.1">
    <property type="nucleotide sequence ID" value="NZ_LHUR01000017.1"/>
</dbReference>
<dbReference type="AlphaFoldDB" id="A0A0L6ZBC7"/>
<protein>
    <submittedName>
        <fullName evidence="3">Sensory histidine kinase DcuS</fullName>
    </submittedName>
</protein>
<evidence type="ECO:0000313" key="4">
    <source>
        <dbReference type="Proteomes" id="UP000037043"/>
    </source>
</evidence>
<keyword evidence="1" id="KW-0812">Transmembrane</keyword>
<keyword evidence="1" id="KW-0472">Membrane</keyword>
<dbReference type="PANTHER" id="PTHR40448">
    <property type="entry name" value="TWO-COMPONENT SENSOR HISTIDINE KINASE"/>
    <property type="match status" value="1"/>
</dbReference>
<reference evidence="4" key="1">
    <citation type="submission" date="2015-08" db="EMBL/GenBank/DDBJ databases">
        <title>Genome sequence of the strict anaerobe Clostridium homopropionicum LuHBu1 (DSM 5847T).</title>
        <authorList>
            <person name="Poehlein A."/>
            <person name="Beck M."/>
            <person name="Schiel-Bengelsdorf B."/>
            <person name="Bengelsdorf F.R."/>
            <person name="Daniel R."/>
            <person name="Duerre P."/>
        </authorList>
    </citation>
    <scope>NUCLEOTIDE SEQUENCE [LARGE SCALE GENOMIC DNA]</scope>
    <source>
        <strain evidence="4">DSM 5847</strain>
    </source>
</reference>
<accession>A0A0L6ZBC7</accession>
<comment type="caution">
    <text evidence="3">The sequence shown here is derived from an EMBL/GenBank/DDBJ whole genome shotgun (WGS) entry which is preliminary data.</text>
</comment>
<dbReference type="PATRIC" id="fig|1121318.3.peg.1289"/>
<feature type="transmembrane region" description="Helical" evidence="1">
    <location>
        <begin position="57"/>
        <end position="74"/>
    </location>
</feature>
<dbReference type="Proteomes" id="UP000037043">
    <property type="component" value="Unassembled WGS sequence"/>
</dbReference>
<feature type="transmembrane region" description="Helical" evidence="1">
    <location>
        <begin position="32"/>
        <end position="51"/>
    </location>
</feature>
<feature type="domain" description="Sensor histidine kinase NatK-like C-terminal" evidence="2">
    <location>
        <begin position="337"/>
        <end position="439"/>
    </location>
</feature>
<dbReference type="SUPFAM" id="SSF55874">
    <property type="entry name" value="ATPase domain of HSP90 chaperone/DNA topoisomerase II/histidine kinase"/>
    <property type="match status" value="1"/>
</dbReference>
<dbReference type="EMBL" id="LHUR01000017">
    <property type="protein sequence ID" value="KOA20279.1"/>
    <property type="molecule type" value="Genomic_DNA"/>
</dbReference>
<dbReference type="PANTHER" id="PTHR40448:SF1">
    <property type="entry name" value="TWO-COMPONENT SENSOR HISTIDINE KINASE"/>
    <property type="match status" value="1"/>
</dbReference>
<keyword evidence="4" id="KW-1185">Reference proteome</keyword>
<feature type="transmembrane region" description="Helical" evidence="1">
    <location>
        <begin position="158"/>
        <end position="176"/>
    </location>
</feature>
<keyword evidence="3" id="KW-0808">Transferase</keyword>
<feature type="transmembrane region" description="Helical" evidence="1">
    <location>
        <begin position="117"/>
        <end position="138"/>
    </location>
</feature>
<evidence type="ECO:0000313" key="3">
    <source>
        <dbReference type="EMBL" id="KOA20279.1"/>
    </source>
</evidence>
<evidence type="ECO:0000259" key="2">
    <source>
        <dbReference type="Pfam" id="PF14501"/>
    </source>
</evidence>
<evidence type="ECO:0000256" key="1">
    <source>
        <dbReference type="SAM" id="Phobius"/>
    </source>
</evidence>
<feature type="transmembrane region" description="Helical" evidence="1">
    <location>
        <begin position="6"/>
        <end position="25"/>
    </location>
</feature>
<dbReference type="STRING" id="36844.SAMN04488501_11738"/>
<dbReference type="Pfam" id="PF14501">
    <property type="entry name" value="HATPase_c_5"/>
    <property type="match status" value="1"/>
</dbReference>
<name>A0A0L6ZBC7_9CLOT</name>
<dbReference type="GO" id="GO:0042802">
    <property type="term" value="F:identical protein binding"/>
    <property type="evidence" value="ECO:0007669"/>
    <property type="project" value="TreeGrafter"/>
</dbReference>
<feature type="transmembrane region" description="Helical" evidence="1">
    <location>
        <begin position="81"/>
        <end position="105"/>
    </location>
</feature>
<gene>
    <name evidence="3" type="ORF">CLHOM_12750</name>
</gene>
<proteinExistence type="predicted"/>